<dbReference type="EMBL" id="JADCNL010000235">
    <property type="protein sequence ID" value="KAG0449009.1"/>
    <property type="molecule type" value="Genomic_DNA"/>
</dbReference>
<accession>A0A835PBF1</accession>
<dbReference type="Proteomes" id="UP000636800">
    <property type="component" value="Unassembled WGS sequence"/>
</dbReference>
<dbReference type="OrthoDB" id="626167at2759"/>
<keyword evidence="2" id="KW-1185">Reference proteome</keyword>
<dbReference type="AlphaFoldDB" id="A0A835PBF1"/>
<proteinExistence type="predicted"/>
<reference evidence="1 2" key="1">
    <citation type="journal article" date="2020" name="Nat. Food">
        <title>A phased Vanilla planifolia genome enables genetic improvement of flavour and production.</title>
        <authorList>
            <person name="Hasing T."/>
            <person name="Tang H."/>
            <person name="Brym M."/>
            <person name="Khazi F."/>
            <person name="Huang T."/>
            <person name="Chambers A.H."/>
        </authorList>
    </citation>
    <scope>NUCLEOTIDE SEQUENCE [LARGE SCALE GENOMIC DNA]</scope>
    <source>
        <tissue evidence="1">Leaf</tissue>
    </source>
</reference>
<evidence type="ECO:0000313" key="1">
    <source>
        <dbReference type="EMBL" id="KAG0449009.1"/>
    </source>
</evidence>
<name>A0A835PBF1_VANPL</name>
<evidence type="ECO:0000313" key="2">
    <source>
        <dbReference type="Proteomes" id="UP000636800"/>
    </source>
</evidence>
<sequence>MLEILEGKITQETLESSKQLGGESEEGSLRNSLTSCSWNDAATVSLVVLHQI</sequence>
<comment type="caution">
    <text evidence="1">The sequence shown here is derived from an EMBL/GenBank/DDBJ whole genome shotgun (WGS) entry which is preliminary data.</text>
</comment>
<gene>
    <name evidence="1" type="ORF">HPP92_027558</name>
</gene>
<organism evidence="1 2">
    <name type="scientific">Vanilla planifolia</name>
    <name type="common">Vanilla</name>
    <dbReference type="NCBI Taxonomy" id="51239"/>
    <lineage>
        <taxon>Eukaryota</taxon>
        <taxon>Viridiplantae</taxon>
        <taxon>Streptophyta</taxon>
        <taxon>Embryophyta</taxon>
        <taxon>Tracheophyta</taxon>
        <taxon>Spermatophyta</taxon>
        <taxon>Magnoliopsida</taxon>
        <taxon>Liliopsida</taxon>
        <taxon>Asparagales</taxon>
        <taxon>Orchidaceae</taxon>
        <taxon>Vanilloideae</taxon>
        <taxon>Vanilleae</taxon>
        <taxon>Vanilla</taxon>
    </lineage>
</organism>
<feature type="non-terminal residue" evidence="1">
    <location>
        <position position="52"/>
    </location>
</feature>
<protein>
    <submittedName>
        <fullName evidence="1">Uncharacterized protein</fullName>
    </submittedName>
</protein>